<name>A0A5B7CTB6_PORTR</name>
<dbReference type="Proteomes" id="UP000324222">
    <property type="component" value="Unassembled WGS sequence"/>
</dbReference>
<reference evidence="1 2" key="1">
    <citation type="submission" date="2019-05" db="EMBL/GenBank/DDBJ databases">
        <title>Another draft genome of Portunus trituberculatus and its Hox gene families provides insights of decapod evolution.</title>
        <authorList>
            <person name="Jeong J.-H."/>
            <person name="Song I."/>
            <person name="Kim S."/>
            <person name="Choi T."/>
            <person name="Kim D."/>
            <person name="Ryu S."/>
            <person name="Kim W."/>
        </authorList>
    </citation>
    <scope>NUCLEOTIDE SEQUENCE [LARGE SCALE GENOMIC DNA]</scope>
    <source>
        <tissue evidence="1">Muscle</tissue>
    </source>
</reference>
<dbReference type="AlphaFoldDB" id="A0A5B7CTB6"/>
<keyword evidence="2" id="KW-1185">Reference proteome</keyword>
<accession>A0A5B7CTB6</accession>
<sequence>MGEGGCVTPPPSATCPSVAARAPCGRVVGRLGGRSAGSIPDPLTTNTAATTATTSATAPRCHSASPVCHFISVGVWSPKHVSETARCERCCGSGFSYSSPCRLASPHPPAFMFYKHAKLRYSCTHNLERRHFLASGEGPREVSKQKRKPM</sequence>
<organism evidence="1 2">
    <name type="scientific">Portunus trituberculatus</name>
    <name type="common">Swimming crab</name>
    <name type="synonym">Neptunus trituberculatus</name>
    <dbReference type="NCBI Taxonomy" id="210409"/>
    <lineage>
        <taxon>Eukaryota</taxon>
        <taxon>Metazoa</taxon>
        <taxon>Ecdysozoa</taxon>
        <taxon>Arthropoda</taxon>
        <taxon>Crustacea</taxon>
        <taxon>Multicrustacea</taxon>
        <taxon>Malacostraca</taxon>
        <taxon>Eumalacostraca</taxon>
        <taxon>Eucarida</taxon>
        <taxon>Decapoda</taxon>
        <taxon>Pleocyemata</taxon>
        <taxon>Brachyura</taxon>
        <taxon>Eubrachyura</taxon>
        <taxon>Portunoidea</taxon>
        <taxon>Portunidae</taxon>
        <taxon>Portuninae</taxon>
        <taxon>Portunus</taxon>
    </lineage>
</organism>
<dbReference type="EMBL" id="VSRR010000199">
    <property type="protein sequence ID" value="MPC12131.1"/>
    <property type="molecule type" value="Genomic_DNA"/>
</dbReference>
<evidence type="ECO:0000313" key="2">
    <source>
        <dbReference type="Proteomes" id="UP000324222"/>
    </source>
</evidence>
<gene>
    <name evidence="1" type="ORF">E2C01_004809</name>
</gene>
<protein>
    <submittedName>
        <fullName evidence="1">Uncharacterized protein</fullName>
    </submittedName>
</protein>
<evidence type="ECO:0000313" key="1">
    <source>
        <dbReference type="EMBL" id="MPC12131.1"/>
    </source>
</evidence>
<comment type="caution">
    <text evidence="1">The sequence shown here is derived from an EMBL/GenBank/DDBJ whole genome shotgun (WGS) entry which is preliminary data.</text>
</comment>
<proteinExistence type="predicted"/>